<dbReference type="Pfam" id="PF05343">
    <property type="entry name" value="Peptidase_M42"/>
    <property type="match status" value="1"/>
</dbReference>
<dbReference type="GO" id="GO:0046872">
    <property type="term" value="F:metal ion binding"/>
    <property type="evidence" value="ECO:0007669"/>
    <property type="project" value="UniProtKB-UniRule"/>
</dbReference>
<evidence type="ECO:0000313" key="12">
    <source>
        <dbReference type="Proteomes" id="UP001059401"/>
    </source>
</evidence>
<organism evidence="10 11">
    <name type="scientific">Treponema putidum</name>
    <dbReference type="NCBI Taxonomy" id="221027"/>
    <lineage>
        <taxon>Bacteria</taxon>
        <taxon>Pseudomonadati</taxon>
        <taxon>Spirochaetota</taxon>
        <taxon>Spirochaetia</taxon>
        <taxon>Spirochaetales</taxon>
        <taxon>Treponemataceae</taxon>
        <taxon>Treponema</taxon>
    </lineage>
</organism>
<keyword evidence="12" id="KW-1185">Reference proteome</keyword>
<feature type="binding site" evidence="8">
    <location>
        <position position="260"/>
    </location>
    <ligand>
        <name>Zn(2+)</name>
        <dbReference type="ChEBI" id="CHEBI:29105"/>
        <label>1</label>
    </ligand>
</feature>
<dbReference type="EMBL" id="CP038802">
    <property type="protein sequence ID" value="UTY28901.1"/>
    <property type="molecule type" value="Genomic_DNA"/>
</dbReference>
<keyword evidence="5" id="KW-0378">Hydrolase</keyword>
<dbReference type="PIRSF" id="PIRSF001123">
    <property type="entry name" value="PepA_GA"/>
    <property type="match status" value="1"/>
</dbReference>
<dbReference type="PANTHER" id="PTHR32481">
    <property type="entry name" value="AMINOPEPTIDASE"/>
    <property type="match status" value="1"/>
</dbReference>
<dbReference type="PANTHER" id="PTHR32481:SF7">
    <property type="entry name" value="AMINOPEPTIDASE YHFE-RELATED"/>
    <property type="match status" value="1"/>
</dbReference>
<dbReference type="CDD" id="cd05657">
    <property type="entry name" value="M42_glucanase_like"/>
    <property type="match status" value="1"/>
</dbReference>
<evidence type="ECO:0000313" key="11">
    <source>
        <dbReference type="Proteomes" id="UP001058682"/>
    </source>
</evidence>
<evidence type="ECO:0000256" key="1">
    <source>
        <dbReference type="ARBA" id="ARBA00006272"/>
    </source>
</evidence>
<dbReference type="GO" id="GO:0004177">
    <property type="term" value="F:aminopeptidase activity"/>
    <property type="evidence" value="ECO:0007669"/>
    <property type="project" value="UniProtKB-UniRule"/>
</dbReference>
<sequence>MEKNKINELKTSISNAAEKVMDEIITICNIPSPTGYTCEAADYVMKRLSGLGFKPWLTNKGAVVCELDKNAEPNSGKKGDKALLLSAHIDTLGLFVRHIKSSGRLRTSLDGGFPYNYVEQSNVTVITREGKKYEGTMRLTEPAVHASREINELKRDDSNMELVLDEIVKSREDVEKLGIMAGDVVAIESLARKAGNGFLKSRHLDDKASCGMFIYLAEQVAKGELKLKRKTYIMFTNYEEIGHGASAGHPEGISDMLAVDMGVVGSDLDTDEYAVSICAKDSSGPYNYEFTSELIKIAKEMELNFAVDVYPFYGSDASAALSAGYDYRHALIGTGVAASHGYERIHKQGLENTLLLLTGYISDCR</sequence>
<keyword evidence="2" id="KW-0031">Aminopeptidase</keyword>
<dbReference type="InterPro" id="IPR023367">
    <property type="entry name" value="Peptidase_M42_dom2"/>
</dbReference>
<comment type="cofactor">
    <cofactor evidence="8">
        <name>a divalent metal cation</name>
        <dbReference type="ChEBI" id="CHEBI:60240"/>
    </cofactor>
    <text evidence="8">Binds 2 divalent metal cations per subunit.</text>
</comment>
<dbReference type="Gene3D" id="2.40.30.40">
    <property type="entry name" value="Peptidase M42, domain 2"/>
    <property type="match status" value="1"/>
</dbReference>
<dbReference type="InterPro" id="IPR051464">
    <property type="entry name" value="Peptidase_M42_aminopept"/>
</dbReference>
<evidence type="ECO:0000256" key="6">
    <source>
        <dbReference type="PIRNR" id="PIRNR001123"/>
    </source>
</evidence>
<feature type="binding site" evidence="8">
    <location>
        <position position="240"/>
    </location>
    <ligand>
        <name>Zn(2+)</name>
        <dbReference type="ChEBI" id="CHEBI:29105"/>
        <label>2</label>
    </ligand>
</feature>
<evidence type="ECO:0000256" key="4">
    <source>
        <dbReference type="ARBA" id="ARBA00022723"/>
    </source>
</evidence>
<evidence type="ECO:0000313" key="10">
    <source>
        <dbReference type="EMBL" id="UTY33752.1"/>
    </source>
</evidence>
<accession>A0AAE9SJZ3</accession>
<feature type="active site" description="Proton acceptor" evidence="7">
    <location>
        <position position="239"/>
    </location>
</feature>
<protein>
    <submittedName>
        <fullName evidence="10">M42 family peptidase</fullName>
    </submittedName>
</protein>
<dbReference type="Gene3D" id="3.40.630.10">
    <property type="entry name" value="Zn peptidases"/>
    <property type="match status" value="1"/>
</dbReference>
<dbReference type="InterPro" id="IPR008007">
    <property type="entry name" value="Peptidase_M42"/>
</dbReference>
<dbReference type="AlphaFoldDB" id="A0AAE9SJZ3"/>
<keyword evidence="4 8" id="KW-0479">Metal-binding</keyword>
<proteinExistence type="inferred from homology"/>
<feature type="binding site" evidence="8">
    <location>
        <position position="340"/>
    </location>
    <ligand>
        <name>Zn(2+)</name>
        <dbReference type="ChEBI" id="CHEBI:29105"/>
        <label>2</label>
    </ligand>
</feature>
<feature type="binding site" evidence="8">
    <location>
        <position position="205"/>
    </location>
    <ligand>
        <name>Zn(2+)</name>
        <dbReference type="ChEBI" id="CHEBI:29105"/>
        <label>1</label>
    </ligand>
</feature>
<evidence type="ECO:0000256" key="8">
    <source>
        <dbReference type="PIRSR" id="PIRSR001123-2"/>
    </source>
</evidence>
<dbReference type="GO" id="GO:0006508">
    <property type="term" value="P:proteolysis"/>
    <property type="evidence" value="ECO:0007669"/>
    <property type="project" value="UniProtKB-KW"/>
</dbReference>
<gene>
    <name evidence="10" type="ORF">E4N74_06865</name>
    <name evidence="9" type="ORF">E4N76_07835</name>
</gene>
<dbReference type="Proteomes" id="UP001058682">
    <property type="component" value="Chromosome"/>
</dbReference>
<keyword evidence="3" id="KW-0645">Protease</keyword>
<evidence type="ECO:0000256" key="7">
    <source>
        <dbReference type="PIRSR" id="PIRSR001123-1"/>
    </source>
</evidence>
<dbReference type="EMBL" id="CP038804">
    <property type="protein sequence ID" value="UTY33752.1"/>
    <property type="molecule type" value="Genomic_DNA"/>
</dbReference>
<name>A0AAE9SJZ3_9SPIR</name>
<reference evidence="10" key="1">
    <citation type="submission" date="2019-04" db="EMBL/GenBank/DDBJ databases">
        <title>Whole genome sequencing of oral phylogroup 2 treponemes.</title>
        <authorList>
            <person name="Chan Y."/>
            <person name="Zeng H.H."/>
            <person name="Yu X.L."/>
            <person name="Leung W.K."/>
            <person name="Watt R.M."/>
        </authorList>
    </citation>
    <scope>NUCLEOTIDE SEQUENCE</scope>
    <source>
        <strain evidence="10">OMZ 835</strain>
        <strain evidence="9">OMZ 847</strain>
    </source>
</reference>
<evidence type="ECO:0000256" key="5">
    <source>
        <dbReference type="ARBA" id="ARBA00022801"/>
    </source>
</evidence>
<comment type="similarity">
    <text evidence="1 6">Belongs to the peptidase M42 family.</text>
</comment>
<evidence type="ECO:0000256" key="2">
    <source>
        <dbReference type="ARBA" id="ARBA00022438"/>
    </source>
</evidence>
<evidence type="ECO:0000313" key="9">
    <source>
        <dbReference type="EMBL" id="UTY28901.1"/>
    </source>
</evidence>
<dbReference type="Proteomes" id="UP001059401">
    <property type="component" value="Chromosome"/>
</dbReference>
<feature type="binding site" evidence="8">
    <location>
        <position position="205"/>
    </location>
    <ligand>
        <name>Zn(2+)</name>
        <dbReference type="ChEBI" id="CHEBI:29105"/>
        <label>2</label>
    </ligand>
</feature>
<dbReference type="RefSeq" id="WP_084224553.1">
    <property type="nucleotide sequence ID" value="NZ_CP009228.1"/>
</dbReference>
<evidence type="ECO:0000256" key="3">
    <source>
        <dbReference type="ARBA" id="ARBA00022670"/>
    </source>
</evidence>
<feature type="binding site" evidence="8">
    <location>
        <position position="88"/>
    </location>
    <ligand>
        <name>Zn(2+)</name>
        <dbReference type="ChEBI" id="CHEBI:29105"/>
        <label>1</label>
    </ligand>
</feature>
<dbReference type="SUPFAM" id="SSF53187">
    <property type="entry name" value="Zn-dependent exopeptidases"/>
    <property type="match status" value="1"/>
</dbReference>
<dbReference type="SUPFAM" id="SSF101821">
    <property type="entry name" value="Aminopeptidase/glucanase lid domain"/>
    <property type="match status" value="1"/>
</dbReference>